<evidence type="ECO:0000259" key="3">
    <source>
        <dbReference type="PROSITE" id="PS50111"/>
    </source>
</evidence>
<dbReference type="CDD" id="cd01068">
    <property type="entry name" value="globin_sensor"/>
    <property type="match status" value="1"/>
</dbReference>
<dbReference type="Pfam" id="PF00015">
    <property type="entry name" value="MCPsignal"/>
    <property type="match status" value="1"/>
</dbReference>
<dbReference type="PANTHER" id="PTHR32089:SF112">
    <property type="entry name" value="LYSOZYME-LIKE PROTEIN-RELATED"/>
    <property type="match status" value="1"/>
</dbReference>
<dbReference type="InterPro" id="IPR012292">
    <property type="entry name" value="Globin/Proto"/>
</dbReference>
<dbReference type="InterPro" id="IPR009050">
    <property type="entry name" value="Globin-like_sf"/>
</dbReference>
<reference evidence="4 5" key="1">
    <citation type="submission" date="2017-11" db="EMBL/GenBank/DDBJ databases">
        <title>Biodiversity and function of Thalassospira species in the particle-attached aromatic-hydrocarbon-degrading consortia from the surface seawater of the China South Sea.</title>
        <authorList>
            <person name="Dong C."/>
            <person name="Liu R."/>
            <person name="Shao Z."/>
        </authorList>
    </citation>
    <scope>NUCLEOTIDE SEQUENCE [LARGE SCALE GENOMIC DNA]</scope>
    <source>
        <strain evidence="4 5">139Z-12</strain>
    </source>
</reference>
<dbReference type="PANTHER" id="PTHR32089">
    <property type="entry name" value="METHYL-ACCEPTING CHEMOTAXIS PROTEIN MCPB"/>
    <property type="match status" value="1"/>
</dbReference>
<dbReference type="SUPFAM" id="SSF58104">
    <property type="entry name" value="Methyl-accepting chemotaxis protein (MCP) signaling domain"/>
    <property type="match status" value="1"/>
</dbReference>
<dbReference type="Gene3D" id="1.10.490.10">
    <property type="entry name" value="Globins"/>
    <property type="match status" value="1"/>
</dbReference>
<keyword evidence="5" id="KW-1185">Reference proteome</keyword>
<dbReference type="Gene3D" id="1.20.120.30">
    <property type="entry name" value="Aspartate receptor, ligand-binding domain"/>
    <property type="match status" value="1"/>
</dbReference>
<dbReference type="SUPFAM" id="SSF46458">
    <property type="entry name" value="Globin-like"/>
    <property type="match status" value="1"/>
</dbReference>
<dbReference type="InterPro" id="IPR004089">
    <property type="entry name" value="MCPsignal_dom"/>
</dbReference>
<name>A0ABX4R8G5_9PROT</name>
<dbReference type="InterPro" id="IPR044398">
    <property type="entry name" value="Globin-sensor_dom"/>
</dbReference>
<evidence type="ECO:0000313" key="5">
    <source>
        <dbReference type="Proteomes" id="UP000233365"/>
    </source>
</evidence>
<sequence>MLSKAYSGAVRQTGRGWEKGIQSVSLLEDRLERYDVLPATFGILRKASKDIHDGAAKRARTFYKIIAQKAGPDQPSLSDSVTAQLTDALQSHWQKLFDGKIDDDFVRQSIAIGKRHEEYAITPKLYISAYNAVTDALIETIIVKFRWRAGEAGKIVTALTSVMLLDIELTLTAYCDASAENRHKASENAFADQQLDRTMDLSVAINESAISNARMMNVISDVDRQAQSISAAVDQMVSGISHIAENGRVAADNAEDAINVTRNGQETVNGAVDSMNAIANAVQDASRRVDILADASAKIGEIVQSIEAIASETNLLALNATIEAARAGEAGKGFAVVANEVKALSQQTARATEEIRTRITNLQDETRGIVDAMNLGTEAVSRGQEVMGEVAHDISEIGNKMEDTTQRIADISNILDEQNRATDAVRTGISGIANQTGGQVTAIKSAIATVGEVEQLIEQQVSELVRYDIPNRTIRSARAEHAVYFKAVAEVLAGLADPANVEIGAATSCRFGKWYDSDASKPFRDLPGFAAVRQPHENQHKAGHDAIAAYANNDIPAAEAAFARMEAATTDVLAALKQLADEASQTVSKSST</sequence>
<dbReference type="Proteomes" id="UP000233365">
    <property type="component" value="Unassembled WGS sequence"/>
</dbReference>
<accession>A0ABX4R8G5</accession>
<dbReference type="CDD" id="cd11386">
    <property type="entry name" value="MCP_signal"/>
    <property type="match status" value="1"/>
</dbReference>
<organism evidence="4 5">
    <name type="scientific">Thalassospira povalilytica</name>
    <dbReference type="NCBI Taxonomy" id="732237"/>
    <lineage>
        <taxon>Bacteria</taxon>
        <taxon>Pseudomonadati</taxon>
        <taxon>Pseudomonadota</taxon>
        <taxon>Alphaproteobacteria</taxon>
        <taxon>Rhodospirillales</taxon>
        <taxon>Thalassospiraceae</taxon>
        <taxon>Thalassospira</taxon>
    </lineage>
</organism>
<gene>
    <name evidence="4" type="ORF">CU041_08820</name>
</gene>
<dbReference type="Pfam" id="PF13682">
    <property type="entry name" value="CZB"/>
    <property type="match status" value="1"/>
</dbReference>
<evidence type="ECO:0000256" key="1">
    <source>
        <dbReference type="ARBA" id="ARBA00023224"/>
    </source>
</evidence>
<dbReference type="EMBL" id="PGTS01000003">
    <property type="protein sequence ID" value="PKR49833.1"/>
    <property type="molecule type" value="Genomic_DNA"/>
</dbReference>
<dbReference type="PROSITE" id="PS50111">
    <property type="entry name" value="CHEMOTAXIS_TRANSDUC_2"/>
    <property type="match status" value="1"/>
</dbReference>
<dbReference type="Gene3D" id="1.10.287.950">
    <property type="entry name" value="Methyl-accepting chemotaxis protein"/>
    <property type="match status" value="1"/>
</dbReference>
<comment type="caution">
    <text evidence="4">The sequence shown here is derived from an EMBL/GenBank/DDBJ whole genome shotgun (WGS) entry which is preliminary data.</text>
</comment>
<keyword evidence="1 2" id="KW-0807">Transducer</keyword>
<proteinExistence type="predicted"/>
<dbReference type="InterPro" id="IPR039379">
    <property type="entry name" value="Protoglobin_sensor_dom"/>
</dbReference>
<dbReference type="SMART" id="SM00283">
    <property type="entry name" value="MA"/>
    <property type="match status" value="1"/>
</dbReference>
<feature type="domain" description="Methyl-accepting transducer" evidence="3">
    <location>
        <begin position="197"/>
        <end position="433"/>
    </location>
</feature>
<evidence type="ECO:0000313" key="4">
    <source>
        <dbReference type="EMBL" id="PKR49833.1"/>
    </source>
</evidence>
<protein>
    <recommendedName>
        <fullName evidence="3">Methyl-accepting transducer domain-containing protein</fullName>
    </recommendedName>
</protein>
<evidence type="ECO:0000256" key="2">
    <source>
        <dbReference type="PROSITE-ProRule" id="PRU00284"/>
    </source>
</evidence>
<dbReference type="InterPro" id="IPR025991">
    <property type="entry name" value="Chemoreceptor_zinc-bind_dom"/>
</dbReference>
<dbReference type="Pfam" id="PF11563">
    <property type="entry name" value="Protoglobin"/>
    <property type="match status" value="1"/>
</dbReference>